<keyword evidence="1" id="KW-1133">Transmembrane helix</keyword>
<dbReference type="EMBL" id="JH711586">
    <property type="protein sequence ID" value="EIW76416.1"/>
    <property type="molecule type" value="Genomic_DNA"/>
</dbReference>
<sequence>MSPNVWDPKLDAAPAYSYGAQVEQRQEFYAVVYVAFAGYTILIWDHFLTFGDEIELIWKPRKTLMSYLFLLNRYIIPLGFIVCFYPYLHPNLTDSVCKAFMRYEGYMVAFGLVIGGLMMLKRVTALYEGYHVVALVGGAIYVTWLCVGLIVVSSAYAAPHSQVVYACSQITRGEIASAVIWLLVAFDSFVIGAILARTLPFMPHTNVRTIARALTFDGLMYYIVVLTVNLVQGIMIIKAPNGLKNTFGQLKLHLTVTMMSRITLNLPKQHRKLTLQPTSRPWEDAPSLLPTIHLSTQHGRETGRGRNTLATIELEPMRTSRISRSSIDLSDRDS</sequence>
<organism evidence="3 4">
    <name type="scientific">Coniophora puteana (strain RWD-64-598)</name>
    <name type="common">Brown rot fungus</name>
    <dbReference type="NCBI Taxonomy" id="741705"/>
    <lineage>
        <taxon>Eukaryota</taxon>
        <taxon>Fungi</taxon>
        <taxon>Dikarya</taxon>
        <taxon>Basidiomycota</taxon>
        <taxon>Agaricomycotina</taxon>
        <taxon>Agaricomycetes</taxon>
        <taxon>Agaricomycetidae</taxon>
        <taxon>Boletales</taxon>
        <taxon>Coniophorineae</taxon>
        <taxon>Coniophoraceae</taxon>
        <taxon>Coniophora</taxon>
    </lineage>
</organism>
<dbReference type="AlphaFoldDB" id="A0A5M3MBM7"/>
<evidence type="ECO:0000313" key="4">
    <source>
        <dbReference type="Proteomes" id="UP000053558"/>
    </source>
</evidence>
<feature type="transmembrane region" description="Helical" evidence="1">
    <location>
        <begin position="132"/>
        <end position="158"/>
    </location>
</feature>
<feature type="transmembrane region" description="Helical" evidence="1">
    <location>
        <begin position="100"/>
        <end position="120"/>
    </location>
</feature>
<feature type="transmembrane region" description="Helical" evidence="1">
    <location>
        <begin position="28"/>
        <end position="47"/>
    </location>
</feature>
<evidence type="ECO:0000313" key="3">
    <source>
        <dbReference type="EMBL" id="EIW76416.1"/>
    </source>
</evidence>
<protein>
    <recommendedName>
        <fullName evidence="2">DUF6533 domain-containing protein</fullName>
    </recommendedName>
</protein>
<evidence type="ECO:0000259" key="2">
    <source>
        <dbReference type="Pfam" id="PF20151"/>
    </source>
</evidence>
<keyword evidence="4" id="KW-1185">Reference proteome</keyword>
<dbReference type="Pfam" id="PF20151">
    <property type="entry name" value="DUF6533"/>
    <property type="match status" value="1"/>
</dbReference>
<gene>
    <name evidence="3" type="ORF">CONPUDRAFT_84988</name>
</gene>
<feature type="transmembrane region" description="Helical" evidence="1">
    <location>
        <begin position="219"/>
        <end position="237"/>
    </location>
</feature>
<dbReference type="Proteomes" id="UP000053558">
    <property type="component" value="Unassembled WGS sequence"/>
</dbReference>
<feature type="transmembrane region" description="Helical" evidence="1">
    <location>
        <begin position="178"/>
        <end position="199"/>
    </location>
</feature>
<feature type="domain" description="DUF6533" evidence="2">
    <location>
        <begin position="33"/>
        <end position="78"/>
    </location>
</feature>
<dbReference type="OMA" id="LYNITAQ"/>
<dbReference type="OrthoDB" id="2745134at2759"/>
<proteinExistence type="predicted"/>
<dbReference type="GeneID" id="19210868"/>
<evidence type="ECO:0000256" key="1">
    <source>
        <dbReference type="SAM" id="Phobius"/>
    </source>
</evidence>
<reference evidence="4" key="1">
    <citation type="journal article" date="2012" name="Science">
        <title>The Paleozoic origin of enzymatic lignin decomposition reconstructed from 31 fungal genomes.</title>
        <authorList>
            <person name="Floudas D."/>
            <person name="Binder M."/>
            <person name="Riley R."/>
            <person name="Barry K."/>
            <person name="Blanchette R.A."/>
            <person name="Henrissat B."/>
            <person name="Martinez A.T."/>
            <person name="Otillar R."/>
            <person name="Spatafora J.W."/>
            <person name="Yadav J.S."/>
            <person name="Aerts A."/>
            <person name="Benoit I."/>
            <person name="Boyd A."/>
            <person name="Carlson A."/>
            <person name="Copeland A."/>
            <person name="Coutinho P.M."/>
            <person name="de Vries R.P."/>
            <person name="Ferreira P."/>
            <person name="Findley K."/>
            <person name="Foster B."/>
            <person name="Gaskell J."/>
            <person name="Glotzer D."/>
            <person name="Gorecki P."/>
            <person name="Heitman J."/>
            <person name="Hesse C."/>
            <person name="Hori C."/>
            <person name="Igarashi K."/>
            <person name="Jurgens J.A."/>
            <person name="Kallen N."/>
            <person name="Kersten P."/>
            <person name="Kohler A."/>
            <person name="Kuees U."/>
            <person name="Kumar T.K.A."/>
            <person name="Kuo A."/>
            <person name="LaButti K."/>
            <person name="Larrondo L.F."/>
            <person name="Lindquist E."/>
            <person name="Ling A."/>
            <person name="Lombard V."/>
            <person name="Lucas S."/>
            <person name="Lundell T."/>
            <person name="Martin R."/>
            <person name="McLaughlin D.J."/>
            <person name="Morgenstern I."/>
            <person name="Morin E."/>
            <person name="Murat C."/>
            <person name="Nagy L.G."/>
            <person name="Nolan M."/>
            <person name="Ohm R.A."/>
            <person name="Patyshakuliyeva A."/>
            <person name="Rokas A."/>
            <person name="Ruiz-Duenas F.J."/>
            <person name="Sabat G."/>
            <person name="Salamov A."/>
            <person name="Samejima M."/>
            <person name="Schmutz J."/>
            <person name="Slot J.C."/>
            <person name="St John F."/>
            <person name="Stenlid J."/>
            <person name="Sun H."/>
            <person name="Sun S."/>
            <person name="Syed K."/>
            <person name="Tsang A."/>
            <person name="Wiebenga A."/>
            <person name="Young D."/>
            <person name="Pisabarro A."/>
            <person name="Eastwood D.C."/>
            <person name="Martin F."/>
            <person name="Cullen D."/>
            <person name="Grigoriev I.V."/>
            <person name="Hibbett D.S."/>
        </authorList>
    </citation>
    <scope>NUCLEOTIDE SEQUENCE [LARGE SCALE GENOMIC DNA]</scope>
    <source>
        <strain evidence="4">RWD-64-598 SS2</strain>
    </source>
</reference>
<accession>A0A5M3MBM7</accession>
<keyword evidence="1" id="KW-0812">Transmembrane</keyword>
<dbReference type="InterPro" id="IPR045340">
    <property type="entry name" value="DUF6533"/>
</dbReference>
<name>A0A5M3MBM7_CONPW</name>
<dbReference type="KEGG" id="cput:CONPUDRAFT_84988"/>
<comment type="caution">
    <text evidence="3">The sequence shown here is derived from an EMBL/GenBank/DDBJ whole genome shotgun (WGS) entry which is preliminary data.</text>
</comment>
<feature type="transmembrane region" description="Helical" evidence="1">
    <location>
        <begin position="67"/>
        <end position="88"/>
    </location>
</feature>
<dbReference type="RefSeq" id="XP_007773646.1">
    <property type="nucleotide sequence ID" value="XM_007775456.1"/>
</dbReference>
<keyword evidence="1" id="KW-0472">Membrane</keyword>